<evidence type="ECO:0000313" key="1">
    <source>
        <dbReference type="Proteomes" id="UP000694888"/>
    </source>
</evidence>
<sequence>MTLQEKLDLIDEEIRKLHLFCTKSGYSSRQIERFAHPFFARDVHDMAPSIWPSGKAWKRRIVSLSTVVIAAALLFRFDPAYQLVCAVSKKGAIEVLPVWDWTQIYDSRCWV</sequence>
<gene>
    <name evidence="2" type="primary">LOC106013950</name>
</gene>
<organism evidence="1 2">
    <name type="scientific">Aplysia californica</name>
    <name type="common">California sea hare</name>
    <dbReference type="NCBI Taxonomy" id="6500"/>
    <lineage>
        <taxon>Eukaryota</taxon>
        <taxon>Metazoa</taxon>
        <taxon>Spiralia</taxon>
        <taxon>Lophotrochozoa</taxon>
        <taxon>Mollusca</taxon>
        <taxon>Gastropoda</taxon>
        <taxon>Heterobranchia</taxon>
        <taxon>Euthyneura</taxon>
        <taxon>Tectipleura</taxon>
        <taxon>Aplysiida</taxon>
        <taxon>Aplysioidea</taxon>
        <taxon>Aplysiidae</taxon>
        <taxon>Aplysia</taxon>
    </lineage>
</organism>
<name>A0ABM1AEU7_APLCA</name>
<proteinExistence type="predicted"/>
<keyword evidence="1" id="KW-1185">Reference proteome</keyword>
<dbReference type="Proteomes" id="UP000694888">
    <property type="component" value="Unplaced"/>
</dbReference>
<feature type="non-terminal residue" evidence="2">
    <location>
        <position position="111"/>
    </location>
</feature>
<protein>
    <submittedName>
        <fullName evidence="2">Uncharacterized protein LOC106013950</fullName>
    </submittedName>
</protein>
<dbReference type="GeneID" id="106013950"/>
<evidence type="ECO:0000313" key="2">
    <source>
        <dbReference type="RefSeq" id="XP_012946333.1"/>
    </source>
</evidence>
<accession>A0ABM1AEU7</accession>
<reference evidence="2" key="1">
    <citation type="submission" date="2025-08" db="UniProtKB">
        <authorList>
            <consortium name="RefSeq"/>
        </authorList>
    </citation>
    <scope>IDENTIFICATION</scope>
</reference>
<dbReference type="RefSeq" id="XP_012946333.1">
    <property type="nucleotide sequence ID" value="XM_013090879.2"/>
</dbReference>